<protein>
    <submittedName>
        <fullName evidence="1">Uncharacterized protein</fullName>
    </submittedName>
</protein>
<dbReference type="Proteomes" id="UP000324897">
    <property type="component" value="Unassembled WGS sequence"/>
</dbReference>
<accession>A0A5J9SFD8</accession>
<sequence length="339" mass="36921">MDGAACCKSGSGADTPEKLLRCFHCHGLQHTSCCPEIDQRNCSDAFLLEAKPREVPSWVRDLAAVDVSALSRKNRFCPTCLVGFSGRRCPTAHSHAGGQGAAIEVRLVSRNLSSCQNHGEAVLEMSLVDVVPQIHVRGEGDSLRAFVDVMQINGLYGYDCSEIKASGARTFLDARCWFLPHPSDAERCEFSLQLETDLAPPPTLLRRLVPLHPAKGPTKQYCGSVRIGSGSLYCSMECEVLWRADPGAPGHQFVKTLLAEDFTTGHQQDAFCTSCRVAFCSAVDSDHADHPSVEIILNGGRFFARIPATEKWIGNYASVQEDGEGYRLLPLTQVIGPDV</sequence>
<organism evidence="1 2">
    <name type="scientific">Eragrostis curvula</name>
    <name type="common">weeping love grass</name>
    <dbReference type="NCBI Taxonomy" id="38414"/>
    <lineage>
        <taxon>Eukaryota</taxon>
        <taxon>Viridiplantae</taxon>
        <taxon>Streptophyta</taxon>
        <taxon>Embryophyta</taxon>
        <taxon>Tracheophyta</taxon>
        <taxon>Spermatophyta</taxon>
        <taxon>Magnoliopsida</taxon>
        <taxon>Liliopsida</taxon>
        <taxon>Poales</taxon>
        <taxon>Poaceae</taxon>
        <taxon>PACMAD clade</taxon>
        <taxon>Chloridoideae</taxon>
        <taxon>Eragrostideae</taxon>
        <taxon>Eragrostidinae</taxon>
        <taxon>Eragrostis</taxon>
    </lineage>
</organism>
<dbReference type="Gramene" id="TVT96995">
    <property type="protein sequence ID" value="TVT96995"/>
    <property type="gene ID" value="EJB05_57779"/>
</dbReference>
<evidence type="ECO:0000313" key="1">
    <source>
        <dbReference type="EMBL" id="TVT96995.1"/>
    </source>
</evidence>
<evidence type="ECO:0000313" key="2">
    <source>
        <dbReference type="Proteomes" id="UP000324897"/>
    </source>
</evidence>
<proteinExistence type="predicted"/>
<gene>
    <name evidence="1" type="ORF">EJB05_57779</name>
</gene>
<dbReference type="EMBL" id="RWGY01001104">
    <property type="protein sequence ID" value="TVT96995.1"/>
    <property type="molecule type" value="Genomic_DNA"/>
</dbReference>
<comment type="caution">
    <text evidence="1">The sequence shown here is derived from an EMBL/GenBank/DDBJ whole genome shotgun (WGS) entry which is preliminary data.</text>
</comment>
<reference evidence="1 2" key="1">
    <citation type="journal article" date="2019" name="Sci. Rep.">
        <title>A high-quality genome of Eragrostis curvula grass provides insights into Poaceae evolution and supports new strategies to enhance forage quality.</title>
        <authorList>
            <person name="Carballo J."/>
            <person name="Santos B.A.C.M."/>
            <person name="Zappacosta D."/>
            <person name="Garbus I."/>
            <person name="Selva J.P."/>
            <person name="Gallo C.A."/>
            <person name="Diaz A."/>
            <person name="Albertini E."/>
            <person name="Caccamo M."/>
            <person name="Echenique V."/>
        </authorList>
    </citation>
    <scope>NUCLEOTIDE SEQUENCE [LARGE SCALE GENOMIC DNA]</scope>
    <source>
        <strain evidence="2">cv. Victoria</strain>
        <tissue evidence="1">Leaf</tissue>
    </source>
</reference>
<keyword evidence="2" id="KW-1185">Reference proteome</keyword>
<dbReference type="AlphaFoldDB" id="A0A5J9SFD8"/>
<name>A0A5J9SFD8_9POAL</name>